<dbReference type="Gene3D" id="1.25.40.20">
    <property type="entry name" value="Ankyrin repeat-containing domain"/>
    <property type="match status" value="1"/>
</dbReference>
<proteinExistence type="predicted"/>
<dbReference type="AlphaFoldDB" id="A0A820AWH3"/>
<dbReference type="EMBL" id="CAJOAX010019636">
    <property type="protein sequence ID" value="CAF4189624.1"/>
    <property type="molecule type" value="Genomic_DNA"/>
</dbReference>
<organism evidence="1 2">
    <name type="scientific">Rotaria sordida</name>
    <dbReference type="NCBI Taxonomy" id="392033"/>
    <lineage>
        <taxon>Eukaryota</taxon>
        <taxon>Metazoa</taxon>
        <taxon>Spiralia</taxon>
        <taxon>Gnathifera</taxon>
        <taxon>Rotifera</taxon>
        <taxon>Eurotatoria</taxon>
        <taxon>Bdelloidea</taxon>
        <taxon>Philodinida</taxon>
        <taxon>Philodinidae</taxon>
        <taxon>Rotaria</taxon>
    </lineage>
</organism>
<name>A0A820AWH3_9BILA</name>
<sequence>MLGNCKRKQLFKQLLDEKPLNACFIRKEFLFQLLNKKQFQMLKKMITLSNTVLNELDEDGNDLLLYLCLKVHGCRHRFIQYLIKIGCNIQRKNFFNQSFFDVIELKRNRKLLTKLFEHEIISIDKITGKIKIS</sequence>
<evidence type="ECO:0000313" key="1">
    <source>
        <dbReference type="EMBL" id="CAF4189624.1"/>
    </source>
</evidence>
<evidence type="ECO:0008006" key="3">
    <source>
        <dbReference type="Google" id="ProtNLM"/>
    </source>
</evidence>
<dbReference type="Proteomes" id="UP000663823">
    <property type="component" value="Unassembled WGS sequence"/>
</dbReference>
<evidence type="ECO:0000313" key="2">
    <source>
        <dbReference type="Proteomes" id="UP000663823"/>
    </source>
</evidence>
<comment type="caution">
    <text evidence="1">The sequence shown here is derived from an EMBL/GenBank/DDBJ whole genome shotgun (WGS) entry which is preliminary data.</text>
</comment>
<reference evidence="1" key="1">
    <citation type="submission" date="2021-02" db="EMBL/GenBank/DDBJ databases">
        <authorList>
            <person name="Nowell W R."/>
        </authorList>
    </citation>
    <scope>NUCLEOTIDE SEQUENCE</scope>
</reference>
<protein>
    <recommendedName>
        <fullName evidence="3">Ankyrin repeat protein</fullName>
    </recommendedName>
</protein>
<gene>
    <name evidence="1" type="ORF">OTI717_LOCUS38080</name>
</gene>
<dbReference type="InterPro" id="IPR036770">
    <property type="entry name" value="Ankyrin_rpt-contain_sf"/>
</dbReference>
<accession>A0A820AWH3</accession>